<keyword evidence="2" id="KW-1185">Reference proteome</keyword>
<reference evidence="2" key="1">
    <citation type="submission" date="2024-04" db="EMBL/GenBank/DDBJ databases">
        <title>Salinicola lusitanus LLJ914,a marine bacterium isolated from the Okinawa Trough.</title>
        <authorList>
            <person name="Li J."/>
        </authorList>
    </citation>
    <scope>NUCLEOTIDE SEQUENCE [LARGE SCALE GENOMIC DNA]</scope>
</reference>
<protein>
    <recommendedName>
        <fullName evidence="3">PX domain-containing protein</fullName>
    </recommendedName>
</protein>
<evidence type="ECO:0008006" key="3">
    <source>
        <dbReference type="Google" id="ProtNLM"/>
    </source>
</evidence>
<dbReference type="AlphaFoldDB" id="A0AAW0MP82"/>
<proteinExistence type="predicted"/>
<dbReference type="EMBL" id="JBBPFD010000144">
    <property type="protein sequence ID" value="KAK7880112.1"/>
    <property type="molecule type" value="Genomic_DNA"/>
</dbReference>
<dbReference type="InterPro" id="IPR036871">
    <property type="entry name" value="PX_dom_sf"/>
</dbReference>
<accession>A0AAW0MP82</accession>
<dbReference type="SUPFAM" id="SSF64268">
    <property type="entry name" value="PX domain"/>
    <property type="match status" value="1"/>
</dbReference>
<evidence type="ECO:0000313" key="2">
    <source>
        <dbReference type="Proteomes" id="UP001460270"/>
    </source>
</evidence>
<dbReference type="Gene3D" id="3.30.1520.10">
    <property type="entry name" value="Phox-like domain"/>
    <property type="match status" value="1"/>
</dbReference>
<gene>
    <name evidence="1" type="ORF">WMY93_033222</name>
</gene>
<dbReference type="Proteomes" id="UP001460270">
    <property type="component" value="Unassembled WGS sequence"/>
</dbReference>
<evidence type="ECO:0000313" key="1">
    <source>
        <dbReference type="EMBL" id="KAK7880112.1"/>
    </source>
</evidence>
<name>A0AAW0MP82_9GOBI</name>
<dbReference type="GO" id="GO:0035091">
    <property type="term" value="F:phosphatidylinositol binding"/>
    <property type="evidence" value="ECO:0007669"/>
    <property type="project" value="InterPro"/>
</dbReference>
<sequence length="264" mass="30245">MPEVKSNSVLQFVLNNLRPHDTDLEATSFFTMKIEESLKCVFVKFNFMTHNLAQGKKTGGANSEEGAPSTSTNIQDAVIQRTFSDGKQLIYELRISIDDGFTIKNMTFGQFELIHKQIKKIFIDSTLPQFPSWFQLSFTPARKMSMLNTYLKQLFEGPCRGNEFVCKLFMDGPEEVQQTLDEEILQQLKPDTYVITRLRRTHGCDQEETKMIEYDNVPANAVYGMVLEATVKSRKKLCRSHKHQTGKAFTEPESSWFPLGNCEV</sequence>
<comment type="caution">
    <text evidence="1">The sequence shown here is derived from an EMBL/GenBank/DDBJ whole genome shotgun (WGS) entry which is preliminary data.</text>
</comment>
<organism evidence="1 2">
    <name type="scientific">Mugilogobius chulae</name>
    <name type="common">yellowstripe goby</name>
    <dbReference type="NCBI Taxonomy" id="88201"/>
    <lineage>
        <taxon>Eukaryota</taxon>
        <taxon>Metazoa</taxon>
        <taxon>Chordata</taxon>
        <taxon>Craniata</taxon>
        <taxon>Vertebrata</taxon>
        <taxon>Euteleostomi</taxon>
        <taxon>Actinopterygii</taxon>
        <taxon>Neopterygii</taxon>
        <taxon>Teleostei</taxon>
        <taxon>Neoteleostei</taxon>
        <taxon>Acanthomorphata</taxon>
        <taxon>Gobiaria</taxon>
        <taxon>Gobiiformes</taxon>
        <taxon>Gobioidei</taxon>
        <taxon>Gobiidae</taxon>
        <taxon>Gobionellinae</taxon>
        <taxon>Mugilogobius</taxon>
    </lineage>
</organism>